<protein>
    <submittedName>
        <fullName evidence="1">Uncharacterized protein</fullName>
    </submittedName>
</protein>
<name>A0A975GQ36_9BACT</name>
<organism evidence="1 2">
    <name type="scientific">Desulfonema magnum</name>
    <dbReference type="NCBI Taxonomy" id="45655"/>
    <lineage>
        <taxon>Bacteria</taxon>
        <taxon>Pseudomonadati</taxon>
        <taxon>Thermodesulfobacteriota</taxon>
        <taxon>Desulfobacteria</taxon>
        <taxon>Desulfobacterales</taxon>
        <taxon>Desulfococcaceae</taxon>
        <taxon>Desulfonema</taxon>
    </lineage>
</organism>
<evidence type="ECO:0000313" key="1">
    <source>
        <dbReference type="EMBL" id="QTA89636.1"/>
    </source>
</evidence>
<evidence type="ECO:0000313" key="2">
    <source>
        <dbReference type="Proteomes" id="UP000663722"/>
    </source>
</evidence>
<accession>A0A975GQ36</accession>
<sequence>MPNGMTKKLDYRVTTIPVLIRRNWRSHAGLGKAHFSTRQDSFICVLPTL</sequence>
<dbReference type="Proteomes" id="UP000663722">
    <property type="component" value="Chromosome"/>
</dbReference>
<dbReference type="AlphaFoldDB" id="A0A975GQ36"/>
<dbReference type="KEGG" id="dmm:dnm_056920"/>
<dbReference type="EMBL" id="CP061800">
    <property type="protein sequence ID" value="QTA89636.1"/>
    <property type="molecule type" value="Genomic_DNA"/>
</dbReference>
<gene>
    <name evidence="1" type="ORF">dnm_056920</name>
</gene>
<reference evidence="1" key="1">
    <citation type="journal article" date="2021" name="Microb. Physiol.">
        <title>Proteogenomic Insights into the Physiology of Marine, Sulfate-Reducing, Filamentous Desulfonema limicola and Desulfonema magnum.</title>
        <authorList>
            <person name="Schnaars V."/>
            <person name="Wohlbrand L."/>
            <person name="Scheve S."/>
            <person name="Hinrichs C."/>
            <person name="Reinhardt R."/>
            <person name="Rabus R."/>
        </authorList>
    </citation>
    <scope>NUCLEOTIDE SEQUENCE</scope>
    <source>
        <strain evidence="1">4be13</strain>
    </source>
</reference>
<proteinExistence type="predicted"/>
<keyword evidence="2" id="KW-1185">Reference proteome</keyword>